<dbReference type="Gene3D" id="3.40.50.10220">
    <property type="entry name" value="DNA polymerase III, psi subunit"/>
    <property type="match status" value="1"/>
</dbReference>
<gene>
    <name evidence="1" type="ORF">SAMN04488522_103403</name>
</gene>
<organism evidence="1 2">
    <name type="scientific">Pedobacter caeni</name>
    <dbReference type="NCBI Taxonomy" id="288992"/>
    <lineage>
        <taxon>Bacteria</taxon>
        <taxon>Pseudomonadati</taxon>
        <taxon>Bacteroidota</taxon>
        <taxon>Sphingobacteriia</taxon>
        <taxon>Sphingobacteriales</taxon>
        <taxon>Sphingobacteriaceae</taxon>
        <taxon>Pedobacter</taxon>
    </lineage>
</organism>
<dbReference type="GO" id="GO:0003887">
    <property type="term" value="F:DNA-directed DNA polymerase activity"/>
    <property type="evidence" value="ECO:0007669"/>
    <property type="project" value="InterPro"/>
</dbReference>
<dbReference type="Proteomes" id="UP000184287">
    <property type="component" value="Unassembled WGS sequence"/>
</dbReference>
<evidence type="ECO:0000313" key="2">
    <source>
        <dbReference type="Proteomes" id="UP000184287"/>
    </source>
</evidence>
<proteinExistence type="predicted"/>
<sequence length="196" mass="22007">MASQLTTNGDALRLFFTDDIYLIKGEEILSTEEVIVPEVQPVMEVVQDVVIPAVILEVPAVVEQPLEVPSFKFLGKNSRNILILVNDREHEVSDEKGRELLRKIVKSVNLSANDFALLNYANYNGTSYAQLQQHFSSVLVFVFGVSPEQLKMKAYPQNSIVMEENVRLIFSSELKALEEDPTGKKVLWASLKQLGL</sequence>
<dbReference type="EMBL" id="FQUQ01000003">
    <property type="protein sequence ID" value="SHF71038.1"/>
    <property type="molecule type" value="Genomic_DNA"/>
</dbReference>
<dbReference type="OrthoDB" id="797407at2"/>
<evidence type="ECO:0008006" key="3">
    <source>
        <dbReference type="Google" id="ProtNLM"/>
    </source>
</evidence>
<dbReference type="STRING" id="288992.SAMN04488522_103403"/>
<reference evidence="2" key="1">
    <citation type="submission" date="2016-11" db="EMBL/GenBank/DDBJ databases">
        <authorList>
            <person name="Varghese N."/>
            <person name="Submissions S."/>
        </authorList>
    </citation>
    <scope>NUCLEOTIDE SEQUENCE [LARGE SCALE GENOMIC DNA]</scope>
    <source>
        <strain evidence="2">DSM 16990</strain>
    </source>
</reference>
<name>A0A1M5DVG7_9SPHI</name>
<dbReference type="InterPro" id="IPR036654">
    <property type="entry name" value="DNA_pol_III_psi_sf"/>
</dbReference>
<dbReference type="GO" id="GO:0006260">
    <property type="term" value="P:DNA replication"/>
    <property type="evidence" value="ECO:0007669"/>
    <property type="project" value="InterPro"/>
</dbReference>
<keyword evidence="2" id="KW-1185">Reference proteome</keyword>
<dbReference type="GO" id="GO:0008408">
    <property type="term" value="F:3'-5' exonuclease activity"/>
    <property type="evidence" value="ECO:0007669"/>
    <property type="project" value="InterPro"/>
</dbReference>
<accession>A0A1M5DVG7</accession>
<dbReference type="RefSeq" id="WP_073232204.1">
    <property type="nucleotide sequence ID" value="NZ_FQUQ01000003.1"/>
</dbReference>
<dbReference type="AlphaFoldDB" id="A0A1M5DVG7"/>
<evidence type="ECO:0000313" key="1">
    <source>
        <dbReference type="EMBL" id="SHF71038.1"/>
    </source>
</evidence>
<protein>
    <recommendedName>
        <fullName evidence="3">DNA polymerase III psi subunit</fullName>
    </recommendedName>
</protein>